<dbReference type="OrthoDB" id="9806452at2"/>
<gene>
    <name evidence="1" type="ORF">IP91_01450</name>
</gene>
<organism evidence="1 2">
    <name type="scientific">Pseudoduganella lurida</name>
    <dbReference type="NCBI Taxonomy" id="1036180"/>
    <lineage>
        <taxon>Bacteria</taxon>
        <taxon>Pseudomonadati</taxon>
        <taxon>Pseudomonadota</taxon>
        <taxon>Betaproteobacteria</taxon>
        <taxon>Burkholderiales</taxon>
        <taxon>Oxalobacteraceae</taxon>
        <taxon>Telluria group</taxon>
        <taxon>Pseudoduganella</taxon>
    </lineage>
</organism>
<proteinExistence type="predicted"/>
<dbReference type="RefSeq" id="WP_145648158.1">
    <property type="nucleotide sequence ID" value="NZ_VLLB01000002.1"/>
</dbReference>
<protein>
    <recommendedName>
        <fullName evidence="3">HEAT repeat domain-containing protein</fullName>
    </recommendedName>
</protein>
<evidence type="ECO:0008006" key="3">
    <source>
        <dbReference type="Google" id="ProtNLM"/>
    </source>
</evidence>
<dbReference type="EMBL" id="VLLB01000002">
    <property type="protein sequence ID" value="TWI67337.1"/>
    <property type="molecule type" value="Genomic_DNA"/>
</dbReference>
<accession>A0A562RE21</accession>
<reference evidence="1 2" key="1">
    <citation type="journal article" date="2015" name="Stand. Genomic Sci.">
        <title>Genomic Encyclopedia of Bacterial and Archaeal Type Strains, Phase III: the genomes of soil and plant-associated and newly described type strains.</title>
        <authorList>
            <person name="Whitman W.B."/>
            <person name="Woyke T."/>
            <person name="Klenk H.P."/>
            <person name="Zhou Y."/>
            <person name="Lilburn T.G."/>
            <person name="Beck B.J."/>
            <person name="De Vos P."/>
            <person name="Vandamme P."/>
            <person name="Eisen J.A."/>
            <person name="Garrity G."/>
            <person name="Hugenholtz P."/>
            <person name="Kyrpides N.C."/>
        </authorList>
    </citation>
    <scope>NUCLEOTIDE SEQUENCE [LARGE SCALE GENOMIC DNA]</scope>
    <source>
        <strain evidence="1 2">CGMCC 1.10822</strain>
    </source>
</reference>
<evidence type="ECO:0000313" key="2">
    <source>
        <dbReference type="Proteomes" id="UP000318431"/>
    </source>
</evidence>
<comment type="caution">
    <text evidence="1">The sequence shown here is derived from an EMBL/GenBank/DDBJ whole genome shotgun (WGS) entry which is preliminary data.</text>
</comment>
<dbReference type="AlphaFoldDB" id="A0A562RE21"/>
<evidence type="ECO:0000313" key="1">
    <source>
        <dbReference type="EMBL" id="TWI67337.1"/>
    </source>
</evidence>
<sequence length="198" mass="22107">MRARDFASRVKTEQFLVNLMNGSITIDQNEQNIVIGRLRANAYDHMDTQLWQILYHAIPDAEAIKLAMSLLDHYRHSPDATIHAVALPEVLGYLLRKSPLSKQCIMEFSNIGPVLLRRAVADYLVETGHVREGLWLMLDVLPNTGTDHASFDNITLTFNAIGTPAIKLELLAEAEKSELAGDLVRAESAKWLSSCIPD</sequence>
<name>A0A562RE21_9BURK</name>
<keyword evidence="2" id="KW-1185">Reference proteome</keyword>
<dbReference type="Proteomes" id="UP000318431">
    <property type="component" value="Unassembled WGS sequence"/>
</dbReference>